<sequence length="124" mass="14142">MAAQEDLSRIMGVRHVLGTGTYLGLPSMVGRSKKDTFASIKDRIWKRINSWRGRALSKAGKEVMIKSVLQSIPSYVMSVYLIPETTIKEIERMINSFWWGGGTNTRGIKWMAWDRMTVPKEFDG</sequence>
<dbReference type="AlphaFoldDB" id="A0A392RHG5"/>
<comment type="caution">
    <text evidence="1">The sequence shown here is derived from an EMBL/GenBank/DDBJ whole genome shotgun (WGS) entry which is preliminary data.</text>
</comment>
<keyword evidence="1" id="KW-0695">RNA-directed DNA polymerase</keyword>
<evidence type="ECO:0000313" key="1">
    <source>
        <dbReference type="EMBL" id="MCI35572.1"/>
    </source>
</evidence>
<feature type="non-terminal residue" evidence="1">
    <location>
        <position position="124"/>
    </location>
</feature>
<dbReference type="GO" id="GO:0003964">
    <property type="term" value="F:RNA-directed DNA polymerase activity"/>
    <property type="evidence" value="ECO:0007669"/>
    <property type="project" value="UniProtKB-KW"/>
</dbReference>
<keyword evidence="2" id="KW-1185">Reference proteome</keyword>
<proteinExistence type="predicted"/>
<evidence type="ECO:0000313" key="2">
    <source>
        <dbReference type="Proteomes" id="UP000265520"/>
    </source>
</evidence>
<name>A0A392RHG5_9FABA</name>
<dbReference type="EMBL" id="LXQA010224731">
    <property type="protein sequence ID" value="MCI35572.1"/>
    <property type="molecule type" value="Genomic_DNA"/>
</dbReference>
<keyword evidence="1" id="KW-0808">Transferase</keyword>
<reference evidence="1 2" key="1">
    <citation type="journal article" date="2018" name="Front. Plant Sci.">
        <title>Red Clover (Trifolium pratense) and Zigzag Clover (T. medium) - A Picture of Genomic Similarities and Differences.</title>
        <authorList>
            <person name="Dluhosova J."/>
            <person name="Istvanek J."/>
            <person name="Nedelnik J."/>
            <person name="Repkova J."/>
        </authorList>
    </citation>
    <scope>NUCLEOTIDE SEQUENCE [LARGE SCALE GENOMIC DNA]</scope>
    <source>
        <strain evidence="2">cv. 10/8</strain>
        <tissue evidence="1">Leaf</tissue>
    </source>
</reference>
<dbReference type="Proteomes" id="UP000265520">
    <property type="component" value="Unassembled WGS sequence"/>
</dbReference>
<organism evidence="1 2">
    <name type="scientific">Trifolium medium</name>
    <dbReference type="NCBI Taxonomy" id="97028"/>
    <lineage>
        <taxon>Eukaryota</taxon>
        <taxon>Viridiplantae</taxon>
        <taxon>Streptophyta</taxon>
        <taxon>Embryophyta</taxon>
        <taxon>Tracheophyta</taxon>
        <taxon>Spermatophyta</taxon>
        <taxon>Magnoliopsida</taxon>
        <taxon>eudicotyledons</taxon>
        <taxon>Gunneridae</taxon>
        <taxon>Pentapetalae</taxon>
        <taxon>rosids</taxon>
        <taxon>fabids</taxon>
        <taxon>Fabales</taxon>
        <taxon>Fabaceae</taxon>
        <taxon>Papilionoideae</taxon>
        <taxon>50 kb inversion clade</taxon>
        <taxon>NPAAA clade</taxon>
        <taxon>Hologalegina</taxon>
        <taxon>IRL clade</taxon>
        <taxon>Trifolieae</taxon>
        <taxon>Trifolium</taxon>
    </lineage>
</organism>
<dbReference type="PANTHER" id="PTHR33116:SF86">
    <property type="entry name" value="REVERSE TRANSCRIPTASE DOMAIN-CONTAINING PROTEIN"/>
    <property type="match status" value="1"/>
</dbReference>
<protein>
    <submittedName>
        <fullName evidence="1">RNA-directed DNA polymerase (Reverse transcriptase)</fullName>
    </submittedName>
</protein>
<accession>A0A392RHG5</accession>
<dbReference type="PANTHER" id="PTHR33116">
    <property type="entry name" value="REVERSE TRANSCRIPTASE ZINC-BINDING DOMAIN-CONTAINING PROTEIN-RELATED-RELATED"/>
    <property type="match status" value="1"/>
</dbReference>
<keyword evidence="1" id="KW-0548">Nucleotidyltransferase</keyword>